<proteinExistence type="predicted"/>
<organism evidence="1 2">
    <name type="scientific">Mycolicibacterium moriokaense</name>
    <dbReference type="NCBI Taxonomy" id="39691"/>
    <lineage>
        <taxon>Bacteria</taxon>
        <taxon>Bacillati</taxon>
        <taxon>Actinomycetota</taxon>
        <taxon>Actinomycetes</taxon>
        <taxon>Mycobacteriales</taxon>
        <taxon>Mycobacteriaceae</taxon>
        <taxon>Mycolicibacterium</taxon>
    </lineage>
</organism>
<dbReference type="EMBL" id="QJJU01000033">
    <property type="protein sequence ID" value="PXX00753.1"/>
    <property type="molecule type" value="Genomic_DNA"/>
</dbReference>
<sequence length="54" mass="5606">MSATAVATIAIGARAIGVVPAPDEIPMLCHGVAQCVQQNTVGQNLEVPLVHRRT</sequence>
<comment type="caution">
    <text evidence="1">The sequence shown here is derived from an EMBL/GenBank/DDBJ whole genome shotgun (WGS) entry which is preliminary data.</text>
</comment>
<dbReference type="AlphaFoldDB" id="A0A318H7C3"/>
<name>A0A318H7C3_9MYCO</name>
<reference evidence="1 2" key="2">
    <citation type="submission" date="2018-06" db="EMBL/GenBank/DDBJ databases">
        <title>Sequencing of bacterial isolates from soil warming experiment in Harvard Forest, Massachusetts, USA.</title>
        <authorList>
            <person name="Deangelis K.PhD."/>
        </authorList>
    </citation>
    <scope>NUCLEOTIDE SEQUENCE [LARGE SCALE GENOMIC DNA]</scope>
    <source>
        <strain evidence="1 2">GAS496</strain>
    </source>
</reference>
<protein>
    <submittedName>
        <fullName evidence="1">Uncharacterized protein</fullName>
    </submittedName>
</protein>
<accession>A0A318H7C3</accession>
<evidence type="ECO:0000313" key="1">
    <source>
        <dbReference type="EMBL" id="PXX00753.1"/>
    </source>
</evidence>
<evidence type="ECO:0000313" key="2">
    <source>
        <dbReference type="Proteomes" id="UP000247781"/>
    </source>
</evidence>
<gene>
    <name evidence="1" type="ORF">C8E89_13314</name>
</gene>
<reference evidence="2" key="1">
    <citation type="submission" date="2018-05" db="EMBL/GenBank/DDBJ databases">
        <authorList>
            <person name="Deangelis K."/>
            <person name="Huntemann M."/>
            <person name="Clum A."/>
            <person name="Pillay M."/>
            <person name="Palaniappan K."/>
            <person name="Varghese N."/>
            <person name="Mikhailova N."/>
            <person name="Stamatis D."/>
            <person name="Reddy T."/>
            <person name="Daum C."/>
            <person name="Shapiro N."/>
            <person name="Ivanova N."/>
            <person name="Kyrpides N."/>
            <person name="Woyke T."/>
        </authorList>
    </citation>
    <scope>NUCLEOTIDE SEQUENCE [LARGE SCALE GENOMIC DNA]</scope>
    <source>
        <strain evidence="2">GAS496</strain>
    </source>
</reference>
<keyword evidence="2" id="KW-1185">Reference proteome</keyword>
<dbReference type="Proteomes" id="UP000247781">
    <property type="component" value="Unassembled WGS sequence"/>
</dbReference>